<name>A0A815FJL7_9BILA</name>
<dbReference type="SUPFAM" id="SSF81383">
    <property type="entry name" value="F-box domain"/>
    <property type="match status" value="1"/>
</dbReference>
<gene>
    <name evidence="3" type="ORF">FNK824_LOCUS23608</name>
    <name evidence="2" type="ORF">SEV965_LOCUS27583</name>
</gene>
<reference evidence="2" key="1">
    <citation type="submission" date="2021-02" db="EMBL/GenBank/DDBJ databases">
        <authorList>
            <person name="Nowell W R."/>
        </authorList>
    </citation>
    <scope>NUCLEOTIDE SEQUENCE</scope>
</reference>
<dbReference type="Proteomes" id="UP000663874">
    <property type="component" value="Unassembled WGS sequence"/>
</dbReference>
<dbReference type="Proteomes" id="UP000663889">
    <property type="component" value="Unassembled WGS sequence"/>
</dbReference>
<proteinExistence type="predicted"/>
<evidence type="ECO:0000259" key="1">
    <source>
        <dbReference type="PROSITE" id="PS50181"/>
    </source>
</evidence>
<feature type="domain" description="F-box" evidence="1">
    <location>
        <begin position="2"/>
        <end position="49"/>
    </location>
</feature>
<evidence type="ECO:0000313" key="4">
    <source>
        <dbReference type="Proteomes" id="UP000663889"/>
    </source>
</evidence>
<dbReference type="PROSITE" id="PS50181">
    <property type="entry name" value="FBOX"/>
    <property type="match status" value="1"/>
</dbReference>
<accession>A0A815FJL7</accession>
<dbReference type="EMBL" id="CAJOBE010005040">
    <property type="protein sequence ID" value="CAF3957906.1"/>
    <property type="molecule type" value="Genomic_DNA"/>
</dbReference>
<evidence type="ECO:0000313" key="3">
    <source>
        <dbReference type="EMBL" id="CAF3957906.1"/>
    </source>
</evidence>
<dbReference type="EMBL" id="CAJNOU010002499">
    <property type="protein sequence ID" value="CAF1326302.1"/>
    <property type="molecule type" value="Genomic_DNA"/>
</dbReference>
<organism evidence="2 4">
    <name type="scientific">Rotaria sordida</name>
    <dbReference type="NCBI Taxonomy" id="392033"/>
    <lineage>
        <taxon>Eukaryota</taxon>
        <taxon>Metazoa</taxon>
        <taxon>Spiralia</taxon>
        <taxon>Gnathifera</taxon>
        <taxon>Rotifera</taxon>
        <taxon>Eurotatoria</taxon>
        <taxon>Bdelloidea</taxon>
        <taxon>Philodinida</taxon>
        <taxon>Philodinidae</taxon>
        <taxon>Rotaria</taxon>
    </lineage>
</organism>
<dbReference type="AlphaFoldDB" id="A0A815FJL7"/>
<sequence length="173" mass="20036">MISRLEILPNEIIISIFYYLSWNDILISFWSLNSRFNSLICSNFSINQSTIVIAQPGLSYHRLSSTLLPLIHNSSSLISSIRRIHLDGTNSNSYDLIYQCCCYNKNTFTYPNLKSLILNQCNLSESLIENLSLLIEYQLDELTLIVDTDINKLIRYKDIWIAESNQGNNHLFF</sequence>
<dbReference type="InterPro" id="IPR036047">
    <property type="entry name" value="F-box-like_dom_sf"/>
</dbReference>
<dbReference type="InterPro" id="IPR001810">
    <property type="entry name" value="F-box_dom"/>
</dbReference>
<comment type="caution">
    <text evidence="2">The sequence shown here is derived from an EMBL/GenBank/DDBJ whole genome shotgun (WGS) entry which is preliminary data.</text>
</comment>
<protein>
    <recommendedName>
        <fullName evidence="1">F-box domain-containing protein</fullName>
    </recommendedName>
</protein>
<evidence type="ECO:0000313" key="2">
    <source>
        <dbReference type="EMBL" id="CAF1326302.1"/>
    </source>
</evidence>